<sequence>MKVVVFLALGMLVLGTLYASTLFFFGVFFSLAILAEVGENCSDFLSLLSFMVYVSGITAVIGYFVTFFPKKFEGRGQSYCLVSVSYIIGMSVYIFWSMSAYEYSGLDLFNPWDSSGMLSAHGQVISFLAPVLLVVMVAVVVMSKPERNTLRRWKHSKPYSAKSV</sequence>
<dbReference type="GeneID" id="28255360"/>
<name>A0A191TEV7_9BIVA</name>
<evidence type="ECO:0000313" key="2">
    <source>
        <dbReference type="EMBL" id="ANI87165.1"/>
    </source>
</evidence>
<keyword evidence="1" id="KW-1133">Transmembrane helix</keyword>
<keyword evidence="2" id="KW-0496">Mitochondrion</keyword>
<proteinExistence type="predicted"/>
<organism evidence="2">
    <name type="scientific">Saccostrea kegaki</name>
    <dbReference type="NCBI Taxonomy" id="182713"/>
    <lineage>
        <taxon>Eukaryota</taxon>
        <taxon>Metazoa</taxon>
        <taxon>Spiralia</taxon>
        <taxon>Lophotrochozoa</taxon>
        <taxon>Mollusca</taxon>
        <taxon>Bivalvia</taxon>
        <taxon>Autobranchia</taxon>
        <taxon>Pteriomorphia</taxon>
        <taxon>Ostreida</taxon>
        <taxon>Ostreoidea</taxon>
        <taxon>Ostreidae</taxon>
        <taxon>Saccostrea</taxon>
    </lineage>
</organism>
<dbReference type="RefSeq" id="YP_009262501.1">
    <property type="nucleotide sequence ID" value="NC_030533.1"/>
</dbReference>
<accession>A0A191TEV7</accession>
<gene>
    <name evidence="2" type="primary">ND6</name>
</gene>
<dbReference type="AlphaFoldDB" id="A0A191TEV7"/>
<dbReference type="EMBL" id="KX065089">
    <property type="protein sequence ID" value="ANI87165.1"/>
    <property type="molecule type" value="Genomic_DNA"/>
</dbReference>
<feature type="transmembrane region" description="Helical" evidence="1">
    <location>
        <begin position="118"/>
        <end position="142"/>
    </location>
</feature>
<dbReference type="CTD" id="4541"/>
<feature type="transmembrane region" description="Helical" evidence="1">
    <location>
        <begin position="43"/>
        <end position="67"/>
    </location>
</feature>
<evidence type="ECO:0000256" key="1">
    <source>
        <dbReference type="SAM" id="Phobius"/>
    </source>
</evidence>
<protein>
    <submittedName>
        <fullName evidence="2">NADH dehydrogenase subunit 6</fullName>
    </submittedName>
</protein>
<reference evidence="2" key="1">
    <citation type="submission" date="2016-04" db="EMBL/GenBank/DDBJ databases">
        <title>Complete mitochondrial genome of Japanese spiny oyster Saccostrea kegaki.</title>
        <authorList>
            <person name="Hsiao S.-T."/>
        </authorList>
    </citation>
    <scope>NUCLEOTIDE SEQUENCE</scope>
    <source>
        <strain evidence="2">P380</strain>
        <tissue evidence="2">Adductor muscle</tissue>
    </source>
</reference>
<keyword evidence="1" id="KW-0472">Membrane</keyword>
<feature type="transmembrane region" description="Helical" evidence="1">
    <location>
        <begin position="79"/>
        <end position="98"/>
    </location>
</feature>
<geneLocation type="mitochondrion" evidence="2"/>
<keyword evidence="1" id="KW-0812">Transmembrane</keyword>